<evidence type="ECO:0000256" key="8">
    <source>
        <dbReference type="SAM" id="SignalP"/>
    </source>
</evidence>
<dbReference type="PRINTS" id="PR00722">
    <property type="entry name" value="CHYMOTRYPSIN"/>
</dbReference>
<dbReference type="PROSITE" id="PS00134">
    <property type="entry name" value="TRYPSIN_HIS"/>
    <property type="match status" value="1"/>
</dbReference>
<feature type="domain" description="Peptidase S1" evidence="9">
    <location>
        <begin position="32"/>
        <end position="265"/>
    </location>
</feature>
<keyword evidence="5 7" id="KW-0720">Serine protease</keyword>
<dbReference type="Pfam" id="PF00089">
    <property type="entry name" value="Trypsin"/>
    <property type="match status" value="1"/>
</dbReference>
<proteinExistence type="predicted"/>
<name>A0A8K0P4V0_LADFU</name>
<dbReference type="OrthoDB" id="10061449at2759"/>
<reference evidence="10" key="2">
    <citation type="submission" date="2017-10" db="EMBL/GenBank/DDBJ databases">
        <title>Ladona fulva Genome sequencing and assembly.</title>
        <authorList>
            <person name="Murali S."/>
            <person name="Richards S."/>
            <person name="Bandaranaike D."/>
            <person name="Bellair M."/>
            <person name="Blankenburg K."/>
            <person name="Chao H."/>
            <person name="Dinh H."/>
            <person name="Doddapaneni H."/>
            <person name="Dugan-Rocha S."/>
            <person name="Elkadiri S."/>
            <person name="Gnanaolivu R."/>
            <person name="Hernandez B."/>
            <person name="Skinner E."/>
            <person name="Javaid M."/>
            <person name="Lee S."/>
            <person name="Li M."/>
            <person name="Ming W."/>
            <person name="Munidasa M."/>
            <person name="Muniz J."/>
            <person name="Nguyen L."/>
            <person name="Hughes D."/>
            <person name="Osuji N."/>
            <person name="Pu L.-L."/>
            <person name="Puazo M."/>
            <person name="Qu C."/>
            <person name="Quiroz J."/>
            <person name="Raj R."/>
            <person name="Weissenberger G."/>
            <person name="Xin Y."/>
            <person name="Zou X."/>
            <person name="Han Y."/>
            <person name="Worley K."/>
            <person name="Muzny D."/>
            <person name="Gibbs R."/>
        </authorList>
    </citation>
    <scope>NUCLEOTIDE SEQUENCE</scope>
    <source>
        <strain evidence="10">Sampled in the wild</strain>
    </source>
</reference>
<dbReference type="InterPro" id="IPR001254">
    <property type="entry name" value="Trypsin_dom"/>
</dbReference>
<dbReference type="FunFam" id="2.40.10.10:FF:000036">
    <property type="entry name" value="Trypsin beta"/>
    <property type="match status" value="1"/>
</dbReference>
<keyword evidence="11" id="KW-1185">Reference proteome</keyword>
<dbReference type="InterPro" id="IPR043504">
    <property type="entry name" value="Peptidase_S1_PA_chymotrypsin"/>
</dbReference>
<keyword evidence="8" id="KW-0732">Signal</keyword>
<gene>
    <name evidence="10" type="ORF">J437_LFUL003932</name>
</gene>
<evidence type="ECO:0000256" key="2">
    <source>
        <dbReference type="ARBA" id="ARBA00022525"/>
    </source>
</evidence>
<keyword evidence="4 7" id="KW-0378">Hydrolase</keyword>
<evidence type="ECO:0000256" key="4">
    <source>
        <dbReference type="ARBA" id="ARBA00022801"/>
    </source>
</evidence>
<dbReference type="InterPro" id="IPR001314">
    <property type="entry name" value="Peptidase_S1A"/>
</dbReference>
<dbReference type="Proteomes" id="UP000792457">
    <property type="component" value="Unassembled WGS sequence"/>
</dbReference>
<dbReference type="GO" id="GO:0006508">
    <property type="term" value="P:proteolysis"/>
    <property type="evidence" value="ECO:0007669"/>
    <property type="project" value="UniProtKB-KW"/>
</dbReference>
<dbReference type="CDD" id="cd00190">
    <property type="entry name" value="Tryp_SPc"/>
    <property type="match status" value="1"/>
</dbReference>
<protein>
    <recommendedName>
        <fullName evidence="9">Peptidase S1 domain-containing protein</fullName>
    </recommendedName>
</protein>
<dbReference type="InterPro" id="IPR018114">
    <property type="entry name" value="TRYPSIN_HIS"/>
</dbReference>
<dbReference type="SMART" id="SM00020">
    <property type="entry name" value="Tryp_SPc"/>
    <property type="match status" value="1"/>
</dbReference>
<dbReference type="InterPro" id="IPR050127">
    <property type="entry name" value="Serine_Proteases_S1"/>
</dbReference>
<reference evidence="10" key="1">
    <citation type="submission" date="2013-04" db="EMBL/GenBank/DDBJ databases">
        <authorList>
            <person name="Qu J."/>
            <person name="Murali S.C."/>
            <person name="Bandaranaike D."/>
            <person name="Bellair M."/>
            <person name="Blankenburg K."/>
            <person name="Chao H."/>
            <person name="Dinh H."/>
            <person name="Doddapaneni H."/>
            <person name="Downs B."/>
            <person name="Dugan-Rocha S."/>
            <person name="Elkadiri S."/>
            <person name="Gnanaolivu R.D."/>
            <person name="Hernandez B."/>
            <person name="Javaid M."/>
            <person name="Jayaseelan J.C."/>
            <person name="Lee S."/>
            <person name="Li M."/>
            <person name="Ming W."/>
            <person name="Munidasa M."/>
            <person name="Muniz J."/>
            <person name="Nguyen L."/>
            <person name="Ongeri F."/>
            <person name="Osuji N."/>
            <person name="Pu L.-L."/>
            <person name="Puazo M."/>
            <person name="Qu C."/>
            <person name="Quiroz J."/>
            <person name="Raj R."/>
            <person name="Weissenberger G."/>
            <person name="Xin Y."/>
            <person name="Zou X."/>
            <person name="Han Y."/>
            <person name="Richards S."/>
            <person name="Worley K."/>
            <person name="Muzny D."/>
            <person name="Gibbs R."/>
        </authorList>
    </citation>
    <scope>NUCLEOTIDE SEQUENCE</scope>
    <source>
        <strain evidence="10">Sampled in the wild</strain>
    </source>
</reference>
<dbReference type="InterPro" id="IPR009003">
    <property type="entry name" value="Peptidase_S1_PA"/>
</dbReference>
<organism evidence="10 11">
    <name type="scientific">Ladona fulva</name>
    <name type="common">Scarce chaser dragonfly</name>
    <name type="synonym">Libellula fulva</name>
    <dbReference type="NCBI Taxonomy" id="123851"/>
    <lineage>
        <taxon>Eukaryota</taxon>
        <taxon>Metazoa</taxon>
        <taxon>Ecdysozoa</taxon>
        <taxon>Arthropoda</taxon>
        <taxon>Hexapoda</taxon>
        <taxon>Insecta</taxon>
        <taxon>Pterygota</taxon>
        <taxon>Palaeoptera</taxon>
        <taxon>Odonata</taxon>
        <taxon>Epiprocta</taxon>
        <taxon>Anisoptera</taxon>
        <taxon>Libelluloidea</taxon>
        <taxon>Libellulidae</taxon>
        <taxon>Ladona</taxon>
    </lineage>
</organism>
<evidence type="ECO:0000256" key="5">
    <source>
        <dbReference type="ARBA" id="ARBA00022825"/>
    </source>
</evidence>
<dbReference type="PROSITE" id="PS50240">
    <property type="entry name" value="TRYPSIN_DOM"/>
    <property type="match status" value="1"/>
</dbReference>
<dbReference type="GO" id="GO:0004252">
    <property type="term" value="F:serine-type endopeptidase activity"/>
    <property type="evidence" value="ECO:0007669"/>
    <property type="project" value="InterPro"/>
</dbReference>
<keyword evidence="6" id="KW-1015">Disulfide bond</keyword>
<evidence type="ECO:0000256" key="7">
    <source>
        <dbReference type="RuleBase" id="RU363034"/>
    </source>
</evidence>
<dbReference type="FunFam" id="2.40.10.10:FF:000068">
    <property type="entry name" value="transmembrane protease serine 2"/>
    <property type="match status" value="1"/>
</dbReference>
<dbReference type="PANTHER" id="PTHR24264">
    <property type="entry name" value="TRYPSIN-RELATED"/>
    <property type="match status" value="1"/>
</dbReference>
<evidence type="ECO:0000256" key="6">
    <source>
        <dbReference type="ARBA" id="ARBA00023157"/>
    </source>
</evidence>
<evidence type="ECO:0000313" key="11">
    <source>
        <dbReference type="Proteomes" id="UP000792457"/>
    </source>
</evidence>
<sequence length="267" mass="27648">MGSSAIFVIFAAVAVSSAAAFLPGRPVGGPKIVGGHDSKKGDFPFQISLQWSLLGLLRQHVCGGSVLNENWILTAGHCVTETPKIGKYYVVAGEYDLSVKEGTEQSIRVGVNFNDIALLKLSSPLTLTATVQPIALPKANEIPSGQVTLSGWGSTNGNDATGLNPKLPTVLQTVDLPIVDYETCLAAWGSDSPLRDTNVCTGPMEGGQSPCQGDSGGPLIAVGADGSRTLVGVVSWGSVPCGSKGAPSVYTRVSAFLDFIQDTMANN</sequence>
<dbReference type="AlphaFoldDB" id="A0A8K0P4V0"/>
<keyword evidence="2" id="KW-0964">Secreted</keyword>
<keyword evidence="3 7" id="KW-0645">Protease</keyword>
<dbReference type="InterPro" id="IPR033116">
    <property type="entry name" value="TRYPSIN_SER"/>
</dbReference>
<evidence type="ECO:0000256" key="1">
    <source>
        <dbReference type="ARBA" id="ARBA00004239"/>
    </source>
</evidence>
<comment type="caution">
    <text evidence="10">The sequence shown here is derived from an EMBL/GenBank/DDBJ whole genome shotgun (WGS) entry which is preliminary data.</text>
</comment>
<dbReference type="PROSITE" id="PS00135">
    <property type="entry name" value="TRYPSIN_SER"/>
    <property type="match status" value="1"/>
</dbReference>
<comment type="subcellular location">
    <subcellularLocation>
        <location evidence="1">Secreted</location>
        <location evidence="1">Extracellular space</location>
    </subcellularLocation>
</comment>
<dbReference type="PANTHER" id="PTHR24264:SF65">
    <property type="entry name" value="SRCR DOMAIN-CONTAINING PROTEIN"/>
    <property type="match status" value="1"/>
</dbReference>
<evidence type="ECO:0000256" key="3">
    <source>
        <dbReference type="ARBA" id="ARBA00022670"/>
    </source>
</evidence>
<dbReference type="Gene3D" id="2.40.10.10">
    <property type="entry name" value="Trypsin-like serine proteases"/>
    <property type="match status" value="2"/>
</dbReference>
<dbReference type="SUPFAM" id="SSF50494">
    <property type="entry name" value="Trypsin-like serine proteases"/>
    <property type="match status" value="1"/>
</dbReference>
<feature type="signal peptide" evidence="8">
    <location>
        <begin position="1"/>
        <end position="20"/>
    </location>
</feature>
<feature type="chain" id="PRO_5035419165" description="Peptidase S1 domain-containing protein" evidence="8">
    <location>
        <begin position="21"/>
        <end position="267"/>
    </location>
</feature>
<accession>A0A8K0P4V0</accession>
<dbReference type="EMBL" id="KZ308520">
    <property type="protein sequence ID" value="KAG8230974.1"/>
    <property type="molecule type" value="Genomic_DNA"/>
</dbReference>
<evidence type="ECO:0000259" key="9">
    <source>
        <dbReference type="PROSITE" id="PS50240"/>
    </source>
</evidence>
<dbReference type="GO" id="GO:0005615">
    <property type="term" value="C:extracellular space"/>
    <property type="evidence" value="ECO:0007669"/>
    <property type="project" value="TreeGrafter"/>
</dbReference>
<evidence type="ECO:0000313" key="10">
    <source>
        <dbReference type="EMBL" id="KAG8230974.1"/>
    </source>
</evidence>